<name>A0AAD3D9W7_9STRA</name>
<dbReference type="EMBL" id="BLLK01000064">
    <property type="protein sequence ID" value="GFH59460.1"/>
    <property type="molecule type" value="Genomic_DNA"/>
</dbReference>
<dbReference type="Pfam" id="PF02450">
    <property type="entry name" value="LCAT"/>
    <property type="match status" value="2"/>
</dbReference>
<protein>
    <recommendedName>
        <fullName evidence="4">Phospholipid:diacylglycerol acyltransferase</fullName>
    </recommendedName>
</protein>
<accession>A0AAD3D9W7</accession>
<feature type="compositionally biased region" description="Basic and acidic residues" evidence="1">
    <location>
        <begin position="844"/>
        <end position="855"/>
    </location>
</feature>
<dbReference type="InterPro" id="IPR029058">
    <property type="entry name" value="AB_hydrolase_fold"/>
</dbReference>
<gene>
    <name evidence="2" type="ORF">CTEN210_15936</name>
</gene>
<dbReference type="GO" id="GO:0008374">
    <property type="term" value="F:O-acyltransferase activity"/>
    <property type="evidence" value="ECO:0007669"/>
    <property type="project" value="InterPro"/>
</dbReference>
<dbReference type="AlphaFoldDB" id="A0AAD3D9W7"/>
<evidence type="ECO:0008006" key="4">
    <source>
        <dbReference type="Google" id="ProtNLM"/>
    </source>
</evidence>
<sequence length="934" mass="105758">MKQPTKRTNSYRQTISSPVLGKQIKFLVLVAFVILQDVKIVQQPSNKILAHAFEINKDSKNDTQNTSKDESCQESDSQSIPDEIDDSFYHPLHSDPSCQTEQEECWHPPSSTVETEAVKIDATAIYGGDDPSQTSSTTEEQDTTIIMDKHWGRDPTVLKMRDKLRNMGRGEQSSQNPHENKRPPIFLLPGLASTRLVSWKFKACSNPLLSDVKVQDYVWMNINMLLQMATLDDSCFLECMTLGLNQTDANDQDVGCKLRPDEGLDAISSLAPNTIASNTLVGGTNTVYAWLTQWLADNLGYDVTSIIGLPYDWRLSPDVMEARDGFLTLTRRRIEAAVKSNGEPGIMVAHSMGNIVFRYFLEWLKNEMHEEAYQRLVKQAERREMAMKLQQAKDKVANSPSVGWINTQTVADTTEAAVEYSVADQMYKLANSFVESIDDMWNSYVNGLEKDDISSKENEKSDDESDDTTSDSDKGRRKHPTLWELAQVEGDDEWLEWIDKHIWTYVGLSAPLLGAINPLRAVISGENMGLPMSEKNARTMELSFGSTHTLNPISTSTGFCDNVDTAAGSKSNLACLDELIEGIEKAGGEDPWRNFPALKALLKDRVDWDTDFEPIGVEFEECNPSAKPPCKTKGETAFKPKDVQNGEIFDAFNSLWKEKDEPLKTKREQLQKSWWESPFPNLLNSTWDRPHIKHVIMSYGVDHPTEVGYVYKKTEIIDENEASENFDDVPLLKSVIWEEPESYHFEEIKVMEQKSLKESVMLKKKPKRRPLNEGNNKGSLHRSGDASVPYLSLSWSHTWLLHATRAMRHSRYFGLKEGDRISDDNALNSIKVSYRPVGGSDWIEGGKPKDSRDDMYNEEDDEETGVEHPHGTKYKPEMYRYQSEGKSRTTGMEYTTAVIEAVGVEHKETTRNYDILAAVFTDVLKHMHDDFGLV</sequence>
<feature type="compositionally biased region" description="Acidic residues" evidence="1">
    <location>
        <begin position="460"/>
        <end position="470"/>
    </location>
</feature>
<evidence type="ECO:0000256" key="1">
    <source>
        <dbReference type="SAM" id="MobiDB-lite"/>
    </source>
</evidence>
<dbReference type="Gene3D" id="3.40.50.1820">
    <property type="entry name" value="alpha/beta hydrolase"/>
    <property type="match status" value="1"/>
</dbReference>
<comment type="caution">
    <text evidence="2">The sequence shown here is derived from an EMBL/GenBank/DDBJ whole genome shotgun (WGS) entry which is preliminary data.</text>
</comment>
<feature type="compositionally biased region" description="Basic and acidic residues" evidence="1">
    <location>
        <begin position="59"/>
        <end position="71"/>
    </location>
</feature>
<dbReference type="GO" id="GO:0006629">
    <property type="term" value="P:lipid metabolic process"/>
    <property type="evidence" value="ECO:0007669"/>
    <property type="project" value="InterPro"/>
</dbReference>
<evidence type="ECO:0000313" key="3">
    <source>
        <dbReference type="Proteomes" id="UP001054902"/>
    </source>
</evidence>
<dbReference type="InterPro" id="IPR003386">
    <property type="entry name" value="LACT/PDAT_acylTrfase"/>
</dbReference>
<dbReference type="Proteomes" id="UP001054902">
    <property type="component" value="Unassembled WGS sequence"/>
</dbReference>
<dbReference type="PANTHER" id="PTHR11440">
    <property type="entry name" value="LECITHIN-CHOLESTEROL ACYLTRANSFERASE-RELATED"/>
    <property type="match status" value="1"/>
</dbReference>
<organism evidence="2 3">
    <name type="scientific">Chaetoceros tenuissimus</name>
    <dbReference type="NCBI Taxonomy" id="426638"/>
    <lineage>
        <taxon>Eukaryota</taxon>
        <taxon>Sar</taxon>
        <taxon>Stramenopiles</taxon>
        <taxon>Ochrophyta</taxon>
        <taxon>Bacillariophyta</taxon>
        <taxon>Coscinodiscophyceae</taxon>
        <taxon>Chaetocerotophycidae</taxon>
        <taxon>Chaetocerotales</taxon>
        <taxon>Chaetocerotaceae</taxon>
        <taxon>Chaetoceros</taxon>
    </lineage>
</organism>
<dbReference type="SUPFAM" id="SSF53474">
    <property type="entry name" value="alpha/beta-Hydrolases"/>
    <property type="match status" value="1"/>
</dbReference>
<proteinExistence type="predicted"/>
<keyword evidence="3" id="KW-1185">Reference proteome</keyword>
<feature type="region of interest" description="Disordered" evidence="1">
    <location>
        <begin position="759"/>
        <end position="784"/>
    </location>
</feature>
<reference evidence="2 3" key="1">
    <citation type="journal article" date="2021" name="Sci. Rep.">
        <title>The genome of the diatom Chaetoceros tenuissimus carries an ancient integrated fragment of an extant virus.</title>
        <authorList>
            <person name="Hongo Y."/>
            <person name="Kimura K."/>
            <person name="Takaki Y."/>
            <person name="Yoshida Y."/>
            <person name="Baba S."/>
            <person name="Kobayashi G."/>
            <person name="Nagasaki K."/>
            <person name="Hano T."/>
            <person name="Tomaru Y."/>
        </authorList>
    </citation>
    <scope>NUCLEOTIDE SEQUENCE [LARGE SCALE GENOMIC DNA]</scope>
    <source>
        <strain evidence="2 3">NIES-3715</strain>
    </source>
</reference>
<feature type="region of interest" description="Disordered" evidence="1">
    <location>
        <begin position="841"/>
        <end position="873"/>
    </location>
</feature>
<feature type="region of interest" description="Disordered" evidence="1">
    <location>
        <begin position="59"/>
        <end position="112"/>
    </location>
</feature>
<evidence type="ECO:0000313" key="2">
    <source>
        <dbReference type="EMBL" id="GFH59460.1"/>
    </source>
</evidence>
<feature type="region of interest" description="Disordered" evidence="1">
    <location>
        <begin position="452"/>
        <end position="477"/>
    </location>
</feature>